<dbReference type="Proteomes" id="UP000598271">
    <property type="component" value="Unassembled WGS sequence"/>
</dbReference>
<evidence type="ECO:0000313" key="2">
    <source>
        <dbReference type="Proteomes" id="UP000598271"/>
    </source>
</evidence>
<name>A0A8J3G9K2_9BACT</name>
<gene>
    <name evidence="1" type="ORF">GCM10007390_29230</name>
</gene>
<dbReference type="EMBL" id="BMXF01000002">
    <property type="protein sequence ID" value="GHB73259.1"/>
    <property type="molecule type" value="Genomic_DNA"/>
</dbReference>
<sequence length="112" mass="12919">MENDSVYSTFDSSRQMIKILNETHFAFLNHTLSNQKDSTASPFSAGGGTYTLRDSTYTEHLDYFVDPAWEKHTFEFTIKIENDTLTQKGIEKVAELGIDRVITEKYKRVKTK</sequence>
<accession>A0A8J3G9K2</accession>
<comment type="caution">
    <text evidence="1">The sequence shown here is derived from an EMBL/GenBank/DDBJ whole genome shotgun (WGS) entry which is preliminary data.</text>
</comment>
<organism evidence="1 2">
    <name type="scientific">Persicitalea jodogahamensis</name>
    <dbReference type="NCBI Taxonomy" id="402147"/>
    <lineage>
        <taxon>Bacteria</taxon>
        <taxon>Pseudomonadati</taxon>
        <taxon>Bacteroidota</taxon>
        <taxon>Cytophagia</taxon>
        <taxon>Cytophagales</taxon>
        <taxon>Spirosomataceae</taxon>
        <taxon>Persicitalea</taxon>
    </lineage>
</organism>
<reference evidence="1 2" key="1">
    <citation type="journal article" date="2014" name="Int. J. Syst. Evol. Microbiol.">
        <title>Complete genome sequence of Corynebacterium casei LMG S-19264T (=DSM 44701T), isolated from a smear-ripened cheese.</title>
        <authorList>
            <consortium name="US DOE Joint Genome Institute (JGI-PGF)"/>
            <person name="Walter F."/>
            <person name="Albersmeier A."/>
            <person name="Kalinowski J."/>
            <person name="Ruckert C."/>
        </authorList>
    </citation>
    <scope>NUCLEOTIDE SEQUENCE [LARGE SCALE GENOMIC DNA]</scope>
    <source>
        <strain evidence="1 2">KCTC 12866</strain>
    </source>
</reference>
<protein>
    <submittedName>
        <fullName evidence="1">Uncharacterized protein</fullName>
    </submittedName>
</protein>
<proteinExistence type="predicted"/>
<evidence type="ECO:0000313" key="1">
    <source>
        <dbReference type="EMBL" id="GHB73259.1"/>
    </source>
</evidence>
<keyword evidence="2" id="KW-1185">Reference proteome</keyword>
<dbReference type="AlphaFoldDB" id="A0A8J3G9K2"/>
<dbReference type="Gene3D" id="2.40.128.490">
    <property type="entry name" value="Uncharacterised protein PF14869, DUF4488"/>
    <property type="match status" value="1"/>
</dbReference>